<feature type="chain" id="PRO_5002781830" evidence="9">
    <location>
        <begin position="24"/>
        <end position="243"/>
    </location>
</feature>
<dbReference type="Pfam" id="PF03734">
    <property type="entry name" value="YkuD"/>
    <property type="match status" value="1"/>
</dbReference>
<organism evidence="11 12">
    <name type="scientific">Akkermansia muciniphila (strain ATCC BAA-835 / DSM 22959 / JCM 33894 / BCRC 81048 / CCUG 64013 / CIP 107961 / Muc)</name>
    <dbReference type="NCBI Taxonomy" id="349741"/>
    <lineage>
        <taxon>Bacteria</taxon>
        <taxon>Pseudomonadati</taxon>
        <taxon>Verrucomicrobiota</taxon>
        <taxon>Verrucomicrobiia</taxon>
        <taxon>Verrucomicrobiales</taxon>
        <taxon>Akkermansiaceae</taxon>
        <taxon>Akkermansia</taxon>
    </lineage>
</organism>
<keyword evidence="9" id="KW-0732">Signal</keyword>
<evidence type="ECO:0000256" key="9">
    <source>
        <dbReference type="SAM" id="SignalP"/>
    </source>
</evidence>
<dbReference type="STRING" id="349741.Amuc_0820"/>
<evidence type="ECO:0000259" key="10">
    <source>
        <dbReference type="PROSITE" id="PS52029"/>
    </source>
</evidence>
<dbReference type="SUPFAM" id="SSF141523">
    <property type="entry name" value="L,D-transpeptidase catalytic domain-like"/>
    <property type="match status" value="1"/>
</dbReference>
<dbReference type="Proteomes" id="UP000001031">
    <property type="component" value="Chromosome"/>
</dbReference>
<keyword evidence="5 7" id="KW-0573">Peptidoglycan synthesis</keyword>
<dbReference type="KEGG" id="amu:Amuc_0820"/>
<keyword evidence="4 7" id="KW-0133">Cell shape</keyword>
<dbReference type="GO" id="GO:0071972">
    <property type="term" value="F:peptidoglycan L,D-transpeptidase activity"/>
    <property type="evidence" value="ECO:0007669"/>
    <property type="project" value="TreeGrafter"/>
</dbReference>
<dbReference type="GO" id="GO:0071555">
    <property type="term" value="P:cell wall organization"/>
    <property type="evidence" value="ECO:0007669"/>
    <property type="project" value="UniProtKB-UniRule"/>
</dbReference>
<comment type="similarity">
    <text evidence="2">Belongs to the YkuD family.</text>
</comment>
<accession>B2UQB8</accession>
<keyword evidence="12" id="KW-1185">Reference proteome</keyword>
<comment type="pathway">
    <text evidence="1 7">Cell wall biogenesis; peptidoglycan biosynthesis.</text>
</comment>
<dbReference type="PANTHER" id="PTHR30582">
    <property type="entry name" value="L,D-TRANSPEPTIDASE"/>
    <property type="match status" value="1"/>
</dbReference>
<dbReference type="CDD" id="cd16913">
    <property type="entry name" value="YkuD_like"/>
    <property type="match status" value="1"/>
</dbReference>
<evidence type="ECO:0000256" key="7">
    <source>
        <dbReference type="PROSITE-ProRule" id="PRU01373"/>
    </source>
</evidence>
<dbReference type="EMBL" id="CP001071">
    <property type="protein sequence ID" value="ACD04653.1"/>
    <property type="molecule type" value="Genomic_DNA"/>
</dbReference>
<dbReference type="PaxDb" id="349741-Amuc_0820"/>
<dbReference type="RefSeq" id="WP_012419868.1">
    <property type="nucleotide sequence ID" value="NC_010655.1"/>
</dbReference>
<dbReference type="HOGENOM" id="CLU_1140701_0_0_0"/>
<dbReference type="OrthoDB" id="189120at2"/>
<evidence type="ECO:0000256" key="2">
    <source>
        <dbReference type="ARBA" id="ARBA00005992"/>
    </source>
</evidence>
<dbReference type="InterPro" id="IPR050979">
    <property type="entry name" value="LD-transpeptidase"/>
</dbReference>
<evidence type="ECO:0000313" key="11">
    <source>
        <dbReference type="EMBL" id="ACD04653.1"/>
    </source>
</evidence>
<evidence type="ECO:0000256" key="3">
    <source>
        <dbReference type="ARBA" id="ARBA00022679"/>
    </source>
</evidence>
<dbReference type="GO" id="GO:0005576">
    <property type="term" value="C:extracellular region"/>
    <property type="evidence" value="ECO:0007669"/>
    <property type="project" value="TreeGrafter"/>
</dbReference>
<feature type="region of interest" description="Disordered" evidence="8">
    <location>
        <begin position="221"/>
        <end position="243"/>
    </location>
</feature>
<name>B2UQB8_AKKM8</name>
<dbReference type="GO" id="GO:0018104">
    <property type="term" value="P:peptidoglycan-protein cross-linking"/>
    <property type="evidence" value="ECO:0007669"/>
    <property type="project" value="TreeGrafter"/>
</dbReference>
<protein>
    <submittedName>
        <fullName evidence="11">ErfK/YbiS/YcfS/YnhG family protein</fullName>
    </submittedName>
</protein>
<evidence type="ECO:0000256" key="6">
    <source>
        <dbReference type="ARBA" id="ARBA00023316"/>
    </source>
</evidence>
<dbReference type="InterPro" id="IPR038063">
    <property type="entry name" value="Transpep_catalytic_dom"/>
</dbReference>
<dbReference type="Gene3D" id="2.40.440.10">
    <property type="entry name" value="L,D-transpeptidase catalytic domain-like"/>
    <property type="match status" value="1"/>
</dbReference>
<dbReference type="eggNOG" id="COG1376">
    <property type="taxonomic scope" value="Bacteria"/>
</dbReference>
<feature type="compositionally biased region" description="Polar residues" evidence="8">
    <location>
        <begin position="233"/>
        <end position="243"/>
    </location>
</feature>
<evidence type="ECO:0000256" key="4">
    <source>
        <dbReference type="ARBA" id="ARBA00022960"/>
    </source>
</evidence>
<keyword evidence="6 7" id="KW-0961">Cell wall biogenesis/degradation</keyword>
<feature type="active site" description="Proton donor/acceptor" evidence="7">
    <location>
        <position position="181"/>
    </location>
</feature>
<evidence type="ECO:0000256" key="1">
    <source>
        <dbReference type="ARBA" id="ARBA00004752"/>
    </source>
</evidence>
<feature type="signal peptide" evidence="9">
    <location>
        <begin position="1"/>
        <end position="23"/>
    </location>
</feature>
<dbReference type="InterPro" id="IPR005490">
    <property type="entry name" value="LD_TPept_cat_dom"/>
</dbReference>
<evidence type="ECO:0000313" key="12">
    <source>
        <dbReference type="Proteomes" id="UP000001031"/>
    </source>
</evidence>
<dbReference type="AlphaFoldDB" id="B2UQB8"/>
<feature type="domain" description="L,D-TPase catalytic" evidence="10">
    <location>
        <begin position="82"/>
        <end position="218"/>
    </location>
</feature>
<dbReference type="PROSITE" id="PS51257">
    <property type="entry name" value="PROKAR_LIPOPROTEIN"/>
    <property type="match status" value="1"/>
</dbReference>
<proteinExistence type="inferred from homology"/>
<dbReference type="BioCyc" id="AMUC349741:G1GBX-884-MONOMER"/>
<dbReference type="GO" id="GO:0008360">
    <property type="term" value="P:regulation of cell shape"/>
    <property type="evidence" value="ECO:0007669"/>
    <property type="project" value="UniProtKB-UniRule"/>
</dbReference>
<evidence type="ECO:0000256" key="5">
    <source>
        <dbReference type="ARBA" id="ARBA00022984"/>
    </source>
</evidence>
<gene>
    <name evidence="11" type="ordered locus">Amuc_0820</name>
</gene>
<dbReference type="UniPathway" id="UPA00219"/>
<feature type="active site" description="Nucleophile" evidence="7">
    <location>
        <position position="194"/>
    </location>
</feature>
<dbReference type="PANTHER" id="PTHR30582:SF2">
    <property type="entry name" value="L,D-TRANSPEPTIDASE YCIB-RELATED"/>
    <property type="match status" value="1"/>
</dbReference>
<dbReference type="GO" id="GO:0016740">
    <property type="term" value="F:transferase activity"/>
    <property type="evidence" value="ECO:0007669"/>
    <property type="project" value="UniProtKB-KW"/>
</dbReference>
<reference evidence="12" key="1">
    <citation type="journal article" date="2011" name="PLoS ONE">
        <title>The genome of Akkermansia muciniphila, a dedicated intestinal mucin degrader, and its use in exploring intestinal metagenomes.</title>
        <authorList>
            <person name="van Passel M.W."/>
            <person name="Kant R."/>
            <person name="Zoetendal E.G."/>
            <person name="Plugge C.M."/>
            <person name="Derrien M."/>
            <person name="Malfatti S.A."/>
            <person name="Chain P.S."/>
            <person name="Woyke T."/>
            <person name="Palva A."/>
            <person name="de Vos W.M."/>
            <person name="Smidt H."/>
        </authorList>
    </citation>
    <scope>NUCLEOTIDE SEQUENCE [LARGE SCALE GENOMIC DNA]</scope>
    <source>
        <strain evidence="12">ATCC BAA-835 / DSM 22959 / JCM 33894 / BCRC 81048 / CCUG 64013 / CIP 107961 / Muc</strain>
    </source>
</reference>
<dbReference type="PROSITE" id="PS52029">
    <property type="entry name" value="LD_TPASE"/>
    <property type="match status" value="1"/>
</dbReference>
<evidence type="ECO:0000256" key="8">
    <source>
        <dbReference type="SAM" id="MobiDB-lite"/>
    </source>
</evidence>
<keyword evidence="3" id="KW-0808">Transferase</keyword>
<sequence>MKPLLVLAAFPMVLMGWASCSHSGTGHAALPDPRAVDKSVPEYKNPFHPSTYAHFVARKDYRKTYDVYKDDTLLNRQPKKSRKIFVCLDEQRGQYLVDGLVAMDFPLSSGVKAYPTKTGDYAVISKKEDHASNLYGKMYDAEGKCINYNAESTDPIPEGGRFDGSPMPYWQRLTNAGLGLHVGKVRRHPVSHGCVRLPRNVAEILYRQTSIGTPVTIQKTPLPVPEAQKIPPAQQQESGGRKP</sequence>